<dbReference type="NCBIfam" id="TIGR04183">
    <property type="entry name" value="Por_Secre_tail"/>
    <property type="match status" value="1"/>
</dbReference>
<evidence type="ECO:0000313" key="2">
    <source>
        <dbReference type="EMBL" id="KKN19499.1"/>
    </source>
</evidence>
<proteinExistence type="predicted"/>
<dbReference type="InterPro" id="IPR026444">
    <property type="entry name" value="Secre_tail"/>
</dbReference>
<name>A0A0F9NNM9_9ZZZZ</name>
<sequence>MFLQLAISSPALFAQNVHPASIASSKILSTSISAQNELGGISVSIGFVQNILTAITPEDDTSNAVSPDSTVTSADLTATALRAALNPKLNFSNSDTENQSEISASVSVYPNPFVDRLTLSFDNTLIEVDSDYRYSLLNSRGENIETGPVQAGEKEIAMSTMPSGIYFLVLSQHNQHIETFKLLKN</sequence>
<gene>
    <name evidence="2" type="ORF">LCGC14_0945080</name>
</gene>
<protein>
    <recommendedName>
        <fullName evidence="1">Secretion system C-terminal sorting domain-containing protein</fullName>
    </recommendedName>
</protein>
<dbReference type="Pfam" id="PF18962">
    <property type="entry name" value="Por_Secre_tail"/>
    <property type="match status" value="1"/>
</dbReference>
<feature type="domain" description="Secretion system C-terminal sorting" evidence="1">
    <location>
        <begin position="108"/>
        <end position="177"/>
    </location>
</feature>
<dbReference type="EMBL" id="LAZR01003328">
    <property type="protein sequence ID" value="KKN19499.1"/>
    <property type="molecule type" value="Genomic_DNA"/>
</dbReference>
<dbReference type="AlphaFoldDB" id="A0A0F9NNM9"/>
<accession>A0A0F9NNM9</accession>
<comment type="caution">
    <text evidence="2">The sequence shown here is derived from an EMBL/GenBank/DDBJ whole genome shotgun (WGS) entry which is preliminary data.</text>
</comment>
<reference evidence="2" key="1">
    <citation type="journal article" date="2015" name="Nature">
        <title>Complex archaea that bridge the gap between prokaryotes and eukaryotes.</title>
        <authorList>
            <person name="Spang A."/>
            <person name="Saw J.H."/>
            <person name="Jorgensen S.L."/>
            <person name="Zaremba-Niedzwiedzka K."/>
            <person name="Martijn J."/>
            <person name="Lind A.E."/>
            <person name="van Eijk R."/>
            <person name="Schleper C."/>
            <person name="Guy L."/>
            <person name="Ettema T.J."/>
        </authorList>
    </citation>
    <scope>NUCLEOTIDE SEQUENCE</scope>
</reference>
<organism evidence="2">
    <name type="scientific">marine sediment metagenome</name>
    <dbReference type="NCBI Taxonomy" id="412755"/>
    <lineage>
        <taxon>unclassified sequences</taxon>
        <taxon>metagenomes</taxon>
        <taxon>ecological metagenomes</taxon>
    </lineage>
</organism>
<evidence type="ECO:0000259" key="1">
    <source>
        <dbReference type="Pfam" id="PF18962"/>
    </source>
</evidence>